<evidence type="ECO:0000313" key="1">
    <source>
        <dbReference type="EMBL" id="THU36809.1"/>
    </source>
</evidence>
<organism evidence="1 2">
    <name type="scientific">Niastella caeni</name>
    <dbReference type="NCBI Taxonomy" id="2569763"/>
    <lineage>
        <taxon>Bacteria</taxon>
        <taxon>Pseudomonadati</taxon>
        <taxon>Bacteroidota</taxon>
        <taxon>Chitinophagia</taxon>
        <taxon>Chitinophagales</taxon>
        <taxon>Chitinophagaceae</taxon>
        <taxon>Niastella</taxon>
    </lineage>
</organism>
<comment type="caution">
    <text evidence="1">The sequence shown here is derived from an EMBL/GenBank/DDBJ whole genome shotgun (WGS) entry which is preliminary data.</text>
</comment>
<keyword evidence="2" id="KW-1185">Reference proteome</keyword>
<reference evidence="1 2" key="1">
    <citation type="submission" date="2019-04" db="EMBL/GenBank/DDBJ databases">
        <title>Niastella caeni sp. nov., isolated from activated sludge.</title>
        <authorList>
            <person name="Sheng M."/>
        </authorList>
    </citation>
    <scope>NUCLEOTIDE SEQUENCE [LARGE SCALE GENOMIC DNA]</scope>
    <source>
        <strain evidence="1 2">HX-2-15</strain>
    </source>
</reference>
<protein>
    <submittedName>
        <fullName evidence="1">Uncharacterized protein</fullName>
    </submittedName>
</protein>
<dbReference type="RefSeq" id="WP_136578485.1">
    <property type="nucleotide sequence ID" value="NZ_STFF01000005.1"/>
</dbReference>
<dbReference type="EMBL" id="STFF01000005">
    <property type="protein sequence ID" value="THU36809.1"/>
    <property type="molecule type" value="Genomic_DNA"/>
</dbReference>
<evidence type="ECO:0000313" key="2">
    <source>
        <dbReference type="Proteomes" id="UP000306918"/>
    </source>
</evidence>
<sequence>MKDTYLHPTFDPANEQNGYGKQSLEKAAIIRGSKRIRQVTVQYSKRQIDLSLFSYGKQSLEASRFYGWLFLFCFR</sequence>
<name>A0A4S8HQM6_9BACT</name>
<dbReference type="Proteomes" id="UP000306918">
    <property type="component" value="Unassembled WGS sequence"/>
</dbReference>
<accession>A0A4S8HQM6</accession>
<dbReference type="AlphaFoldDB" id="A0A4S8HQM6"/>
<gene>
    <name evidence="1" type="ORF">FAM09_17735</name>
</gene>
<proteinExistence type="predicted"/>